<dbReference type="PROSITE" id="PS00107">
    <property type="entry name" value="PROTEIN_KINASE_ATP"/>
    <property type="match status" value="1"/>
</dbReference>
<feature type="compositionally biased region" description="Basic and acidic residues" evidence="8">
    <location>
        <begin position="76"/>
        <end position="97"/>
    </location>
</feature>
<dbReference type="GO" id="GO:0005524">
    <property type="term" value="F:ATP binding"/>
    <property type="evidence" value="ECO:0007669"/>
    <property type="project" value="UniProtKB-UniRule"/>
</dbReference>
<evidence type="ECO:0000256" key="4">
    <source>
        <dbReference type="ARBA" id="ARBA00022741"/>
    </source>
</evidence>
<dbReference type="PROSITE" id="PS00108">
    <property type="entry name" value="PROTEIN_KINASE_ST"/>
    <property type="match status" value="1"/>
</dbReference>
<name>A0A915PLD9_9BILA</name>
<feature type="binding site" evidence="7">
    <location>
        <position position="230"/>
    </location>
    <ligand>
        <name>ATP</name>
        <dbReference type="ChEBI" id="CHEBI:30616"/>
    </ligand>
</feature>
<dbReference type="InterPro" id="IPR017441">
    <property type="entry name" value="Protein_kinase_ATP_BS"/>
</dbReference>
<dbReference type="PROSITE" id="PS50011">
    <property type="entry name" value="PROTEIN_KINASE_DOM"/>
    <property type="match status" value="1"/>
</dbReference>
<dbReference type="InterPro" id="IPR050205">
    <property type="entry name" value="CDPK_Ser/Thr_kinases"/>
</dbReference>
<evidence type="ECO:0000313" key="11">
    <source>
        <dbReference type="WBParaSite" id="sdigi.contig23.g1898.t1"/>
    </source>
</evidence>
<evidence type="ECO:0000256" key="6">
    <source>
        <dbReference type="ARBA" id="ARBA00022840"/>
    </source>
</evidence>
<keyword evidence="10" id="KW-1185">Reference proteome</keyword>
<dbReference type="Pfam" id="PF00069">
    <property type="entry name" value="Pkinase"/>
    <property type="match status" value="1"/>
</dbReference>
<dbReference type="WBParaSite" id="sdigi.contig23.g1898.t1">
    <property type="protein sequence ID" value="sdigi.contig23.g1898.t1"/>
    <property type="gene ID" value="sdigi.contig23.g1898"/>
</dbReference>
<dbReference type="GO" id="GO:0004674">
    <property type="term" value="F:protein serine/threonine kinase activity"/>
    <property type="evidence" value="ECO:0007669"/>
    <property type="project" value="UniProtKB-KW"/>
</dbReference>
<dbReference type="SMART" id="SM00220">
    <property type="entry name" value="S_TKc"/>
    <property type="match status" value="1"/>
</dbReference>
<keyword evidence="6 7" id="KW-0067">ATP-binding</keyword>
<dbReference type="PANTHER" id="PTHR24349">
    <property type="entry name" value="SERINE/THREONINE-PROTEIN KINASE"/>
    <property type="match status" value="1"/>
</dbReference>
<keyword evidence="2" id="KW-0723">Serine/threonine-protein kinase</keyword>
<sequence length="832" mass="93237">MLSSSTSPSLPLLYSVIVTEHLEIPNVIGSLLLSQDVSFIVEGRDAPLASDNEGEQRVGEALHRQNLRQQQGGGGEARKPTDRRPQNGKEWQRSKNSDPEKYINILKNISAGSTTASSTGSYGGGRCSSEATTGSSPRGFISGRFSDHPIEGEFDGLSDGESESEEQPAELVPLGMRTYSLSGCKPHYRKKARSHFADFYKLTDDHLGSGAYASVKTGISLATGKEFAIKLIDKRKAGHTRSRVMHEVETFNLCKNHPNIVQLHEWFEDHDRFYLVFEKMSGGPLLDHIQRKKFFTEQEASKVTKDIATALKFLHDRGIAHRDVKPENVLCSDIDRVSPVKLCDLDLASKASPPSPPRLTNVNSEPDLASPVGSAEFMAPEVVDAFVGDALKYDKRCDMWSLGVIVYIMICGYPPFYGECWRENCGWDQGLACNDCQESLFKRIQRGQFDFPEPEWENVKNVRQRFTADEVLKHPWVKNGAPETKLQTPGNLFRNDSTRDVHQMQEHFNVMNRIVAARLSARMEQSEHDSDESVDERPVLRRSPEYKIFKDIMAEKSPAKSVESKQPYNIVTAKVEATFREQLSSPNSVASKTTKNGTEKQNNLQKIMIRKVPSHGHNVMQCAAPMIPFMNGINGASQYPLQISQMSLTSPLQYGDGVPLIQTRHVVPPPPFQPRQIVNMNGMILYPRVLPQPIYPPQQLSTQQMFHVVSPSYMTNTAVRMVPYQTTYGNNIFNETDRRRQLQCNGRLQRAQLQQSMGSQVRRTMVTVRSATSLSRPSFGDNHQPEQLETCQGAMVKQDSKTDLRQCQARETQMKAPKAKAGVSIPCVCIVC</sequence>
<dbReference type="InterPro" id="IPR000719">
    <property type="entry name" value="Prot_kinase_dom"/>
</dbReference>
<evidence type="ECO:0000256" key="3">
    <source>
        <dbReference type="ARBA" id="ARBA00022679"/>
    </source>
</evidence>
<dbReference type="InterPro" id="IPR008271">
    <property type="entry name" value="Ser/Thr_kinase_AS"/>
</dbReference>
<comment type="similarity">
    <text evidence="1">Belongs to the protein kinase superfamily. CAMK Ser/Thr protein kinase family.</text>
</comment>
<dbReference type="Proteomes" id="UP000887581">
    <property type="component" value="Unplaced"/>
</dbReference>
<accession>A0A915PLD9</accession>
<dbReference type="Gene3D" id="3.30.200.20">
    <property type="entry name" value="Phosphorylase Kinase, domain 1"/>
    <property type="match status" value="1"/>
</dbReference>
<evidence type="ECO:0000256" key="5">
    <source>
        <dbReference type="ARBA" id="ARBA00022777"/>
    </source>
</evidence>
<keyword evidence="3" id="KW-0808">Transferase</keyword>
<keyword evidence="5" id="KW-0418">Kinase</keyword>
<evidence type="ECO:0000256" key="8">
    <source>
        <dbReference type="SAM" id="MobiDB-lite"/>
    </source>
</evidence>
<proteinExistence type="inferred from homology"/>
<dbReference type="InterPro" id="IPR011009">
    <property type="entry name" value="Kinase-like_dom_sf"/>
</dbReference>
<feature type="domain" description="Protein kinase" evidence="9">
    <location>
        <begin position="201"/>
        <end position="477"/>
    </location>
</feature>
<evidence type="ECO:0000256" key="7">
    <source>
        <dbReference type="PROSITE-ProRule" id="PRU10141"/>
    </source>
</evidence>
<keyword evidence="4 7" id="KW-0547">Nucleotide-binding</keyword>
<feature type="region of interest" description="Disordered" evidence="8">
    <location>
        <begin position="64"/>
        <end position="97"/>
    </location>
</feature>
<dbReference type="FunFam" id="3.30.200.20:FF:000093">
    <property type="entry name" value="Putative map kinase-interacting serine/threonine-protein kinase 1"/>
    <property type="match status" value="1"/>
</dbReference>
<evidence type="ECO:0000256" key="2">
    <source>
        <dbReference type="ARBA" id="ARBA00022527"/>
    </source>
</evidence>
<feature type="compositionally biased region" description="Acidic residues" evidence="8">
    <location>
        <begin position="152"/>
        <end position="168"/>
    </location>
</feature>
<evidence type="ECO:0000256" key="1">
    <source>
        <dbReference type="ARBA" id="ARBA00006692"/>
    </source>
</evidence>
<organism evidence="10 11">
    <name type="scientific">Setaria digitata</name>
    <dbReference type="NCBI Taxonomy" id="48799"/>
    <lineage>
        <taxon>Eukaryota</taxon>
        <taxon>Metazoa</taxon>
        <taxon>Ecdysozoa</taxon>
        <taxon>Nematoda</taxon>
        <taxon>Chromadorea</taxon>
        <taxon>Rhabditida</taxon>
        <taxon>Spirurina</taxon>
        <taxon>Spiruromorpha</taxon>
        <taxon>Filarioidea</taxon>
        <taxon>Setariidae</taxon>
        <taxon>Setaria</taxon>
    </lineage>
</organism>
<protein>
    <submittedName>
        <fullName evidence="11">Protein kinase domain-containing protein</fullName>
    </submittedName>
</protein>
<reference evidence="11" key="1">
    <citation type="submission" date="2022-11" db="UniProtKB">
        <authorList>
            <consortium name="WormBaseParasite"/>
        </authorList>
    </citation>
    <scope>IDENTIFICATION</scope>
</reference>
<dbReference type="SUPFAM" id="SSF56112">
    <property type="entry name" value="Protein kinase-like (PK-like)"/>
    <property type="match status" value="1"/>
</dbReference>
<dbReference type="Gene3D" id="1.10.510.10">
    <property type="entry name" value="Transferase(Phosphotransferase) domain 1"/>
    <property type="match status" value="1"/>
</dbReference>
<evidence type="ECO:0000313" key="10">
    <source>
        <dbReference type="Proteomes" id="UP000887581"/>
    </source>
</evidence>
<dbReference type="AlphaFoldDB" id="A0A915PLD9"/>
<evidence type="ECO:0000259" key="9">
    <source>
        <dbReference type="PROSITE" id="PS50011"/>
    </source>
</evidence>
<feature type="region of interest" description="Disordered" evidence="8">
    <location>
        <begin position="113"/>
        <end position="168"/>
    </location>
</feature>